<sequence length="651" mass="72745">MPRIHRRPCLLLTITLLLFFTLLSLPSTPYTPSSSTFQAASSRISSALPKIDTTQHPWLNKLNPFRQPSHPPPRQKNDTDGDGSWWYADWKWLAMPFSSSVTLDENRALLPVLGERMTVYCYVDSTEEKEGDVRAAESELVLAWRRAWWAAGFRPVVLSTAEAVENPGYEELLRLGQTQQGEQKGINGRVREDLMRWLAWENMGGGVLMSGLLFPMGGRDDALLGFLRRGEFMNKEQTVIRYEGLGDGLYVGPKGAVSEVVKQALKSPKLREARSVADAVGVGEGGPFTTDKRPSGLALYSLETLEERYPSIATAIQTSRAAGLRQLRLLITAHLHATWRTLYPDGISVLRPEKRSYTPHLIRPAFDLAARLAHCSDSPLPDTCPPNVPVDECVPCDDSKPLKVTTAIEYVNSSKLFTIGTVPHPYTTTILSARRRAIDIPYIRRQAKRDVWITAVTRKLFKEEQISSTPRVLKLKEIVAAAESPLTENSSSGKGFTSLWLVAEADPVVADHELGYLFGFELPAQATFADTKLDMSNGGDFDSDKMAELVEHAKDLILRTNTGDDKKKGDIKSTEGERLLREAIEAWNLADTEAWKFVRAFLAREMVERRLWEEKERGYAGGIGADHFGEGEQAGKKEGGRRGWGRWFDRD</sequence>
<evidence type="ECO:0000313" key="3">
    <source>
        <dbReference type="EMBL" id="EGS24011.1"/>
    </source>
</evidence>
<reference evidence="3 4" key="1">
    <citation type="journal article" date="2011" name="Cell">
        <title>Insight into structure and assembly of the nuclear pore complex by utilizing the genome of a eukaryotic thermophile.</title>
        <authorList>
            <person name="Amlacher S."/>
            <person name="Sarges P."/>
            <person name="Flemming D."/>
            <person name="van Noort V."/>
            <person name="Kunze R."/>
            <person name="Devos D.P."/>
            <person name="Arumugam M."/>
            <person name="Bork P."/>
            <person name="Hurt E."/>
        </authorList>
    </citation>
    <scope>NUCLEOTIDE SEQUENCE [LARGE SCALE GENOMIC DNA]</scope>
    <source>
        <strain evidence="4">DSM 1495 / CBS 144.50 / IMI 039719</strain>
    </source>
</reference>
<dbReference type="GeneID" id="18254760"/>
<proteinExistence type="predicted"/>
<protein>
    <submittedName>
        <fullName evidence="3">Uncharacterized protein</fullName>
    </submittedName>
</protein>
<dbReference type="HOGENOM" id="CLU_030660_0_0_1"/>
<evidence type="ECO:0000256" key="1">
    <source>
        <dbReference type="SAM" id="MobiDB-lite"/>
    </source>
</evidence>
<dbReference type="PANTHER" id="PTHR42055:SF1">
    <property type="entry name" value="YALI0E03476P"/>
    <property type="match status" value="1"/>
</dbReference>
<evidence type="ECO:0000313" key="4">
    <source>
        <dbReference type="Proteomes" id="UP000008066"/>
    </source>
</evidence>
<feature type="signal peptide" evidence="2">
    <location>
        <begin position="1"/>
        <end position="24"/>
    </location>
</feature>
<feature type="compositionally biased region" description="Basic and acidic residues" evidence="1">
    <location>
        <begin position="627"/>
        <end position="651"/>
    </location>
</feature>
<feature type="chain" id="PRO_5003409138" evidence="2">
    <location>
        <begin position="25"/>
        <end position="651"/>
    </location>
</feature>
<evidence type="ECO:0000256" key="2">
    <source>
        <dbReference type="SAM" id="SignalP"/>
    </source>
</evidence>
<dbReference type="KEGG" id="cthr:CTHT_0007220"/>
<keyword evidence="2" id="KW-0732">Signal</keyword>
<dbReference type="RefSeq" id="XP_006691253.1">
    <property type="nucleotide sequence ID" value="XM_006691190.1"/>
</dbReference>
<accession>G0RYM5</accession>
<feature type="region of interest" description="Disordered" evidence="1">
    <location>
        <begin position="62"/>
        <end position="81"/>
    </location>
</feature>
<dbReference type="OMA" id="TERDPWL"/>
<dbReference type="OrthoDB" id="5312133at2759"/>
<organism evidence="4">
    <name type="scientific">Chaetomium thermophilum (strain DSM 1495 / CBS 144.50 / IMI 039719)</name>
    <name type="common">Thermochaetoides thermophila</name>
    <dbReference type="NCBI Taxonomy" id="759272"/>
    <lineage>
        <taxon>Eukaryota</taxon>
        <taxon>Fungi</taxon>
        <taxon>Dikarya</taxon>
        <taxon>Ascomycota</taxon>
        <taxon>Pezizomycotina</taxon>
        <taxon>Sordariomycetes</taxon>
        <taxon>Sordariomycetidae</taxon>
        <taxon>Sordariales</taxon>
        <taxon>Chaetomiaceae</taxon>
        <taxon>Thermochaetoides</taxon>
    </lineage>
</organism>
<feature type="region of interest" description="Disordered" evidence="1">
    <location>
        <begin position="623"/>
        <end position="651"/>
    </location>
</feature>
<dbReference type="eggNOG" id="ENOG502QS15">
    <property type="taxonomic scope" value="Eukaryota"/>
</dbReference>
<dbReference type="PANTHER" id="PTHR42055">
    <property type="entry name" value="YALI0E03476P"/>
    <property type="match status" value="1"/>
</dbReference>
<dbReference type="AlphaFoldDB" id="G0RYM5"/>
<dbReference type="EMBL" id="GL988032">
    <property type="protein sequence ID" value="EGS24011.1"/>
    <property type="molecule type" value="Genomic_DNA"/>
</dbReference>
<dbReference type="Proteomes" id="UP000008066">
    <property type="component" value="Unassembled WGS sequence"/>
</dbReference>
<keyword evidence="4" id="KW-1185">Reference proteome</keyword>
<gene>
    <name evidence="3" type="ORF">CTHT_0007220</name>
</gene>
<name>G0RYM5_CHATD</name>